<dbReference type="InterPro" id="IPR046616">
    <property type="entry name" value="DUF6729"/>
</dbReference>
<evidence type="ECO:0000259" key="2">
    <source>
        <dbReference type="Pfam" id="PF20499"/>
    </source>
</evidence>
<evidence type="ECO:0000313" key="3">
    <source>
        <dbReference type="EMBL" id="KAK5618767.1"/>
    </source>
</evidence>
<protein>
    <recommendedName>
        <fullName evidence="2">DUF6729 domain-containing protein</fullName>
    </recommendedName>
</protein>
<reference evidence="3 4" key="1">
    <citation type="submission" date="2021-06" db="EMBL/GenBank/DDBJ databases">
        <authorList>
            <person name="Palmer J.M."/>
        </authorList>
    </citation>
    <scope>NUCLEOTIDE SEQUENCE [LARGE SCALE GENOMIC DNA]</scope>
    <source>
        <strain evidence="3 4">MEX-2019</strain>
        <tissue evidence="3">Muscle</tissue>
    </source>
</reference>
<name>A0AAV9SD39_9TELE</name>
<dbReference type="Pfam" id="PF20499">
    <property type="entry name" value="DUF6729"/>
    <property type="match status" value="1"/>
</dbReference>
<feature type="compositionally biased region" description="Basic and acidic residues" evidence="1">
    <location>
        <begin position="79"/>
        <end position="99"/>
    </location>
</feature>
<gene>
    <name evidence="3" type="ORF">CRENBAI_012182</name>
</gene>
<dbReference type="Proteomes" id="UP001311232">
    <property type="component" value="Unassembled WGS sequence"/>
</dbReference>
<dbReference type="PANTHER" id="PTHR24401:SF29">
    <property type="entry name" value="SI:CH211-243P7.3-RELATED"/>
    <property type="match status" value="1"/>
</dbReference>
<dbReference type="AlphaFoldDB" id="A0AAV9SD39"/>
<evidence type="ECO:0000256" key="1">
    <source>
        <dbReference type="SAM" id="MobiDB-lite"/>
    </source>
</evidence>
<proteinExistence type="predicted"/>
<sequence>MSRCLLYLETCKTFQAAGVHPSPTAHPPRMQPVPTSGWLLSTYARENFSRMEELQASVTSVFGSILKMDSTKKVIKKLAGADEQRGERAGAGSDLRRDSAGGIWAARHGQGPAEALRAGPPQPP</sequence>
<organism evidence="3 4">
    <name type="scientific">Crenichthys baileyi</name>
    <name type="common">White River springfish</name>
    <dbReference type="NCBI Taxonomy" id="28760"/>
    <lineage>
        <taxon>Eukaryota</taxon>
        <taxon>Metazoa</taxon>
        <taxon>Chordata</taxon>
        <taxon>Craniata</taxon>
        <taxon>Vertebrata</taxon>
        <taxon>Euteleostomi</taxon>
        <taxon>Actinopterygii</taxon>
        <taxon>Neopterygii</taxon>
        <taxon>Teleostei</taxon>
        <taxon>Neoteleostei</taxon>
        <taxon>Acanthomorphata</taxon>
        <taxon>Ovalentaria</taxon>
        <taxon>Atherinomorphae</taxon>
        <taxon>Cyprinodontiformes</taxon>
        <taxon>Goodeidae</taxon>
        <taxon>Crenichthys</taxon>
    </lineage>
</organism>
<feature type="region of interest" description="Disordered" evidence="1">
    <location>
        <begin position="78"/>
        <end position="124"/>
    </location>
</feature>
<dbReference type="PANTHER" id="PTHR24401">
    <property type="entry name" value="SI:CH211-243P7.3-RELATED"/>
    <property type="match status" value="1"/>
</dbReference>
<dbReference type="EMBL" id="JAHHUM010000601">
    <property type="protein sequence ID" value="KAK5618767.1"/>
    <property type="molecule type" value="Genomic_DNA"/>
</dbReference>
<comment type="caution">
    <text evidence="3">The sequence shown here is derived from an EMBL/GenBank/DDBJ whole genome shotgun (WGS) entry which is preliminary data.</text>
</comment>
<evidence type="ECO:0000313" key="4">
    <source>
        <dbReference type="Proteomes" id="UP001311232"/>
    </source>
</evidence>
<feature type="domain" description="DUF6729" evidence="2">
    <location>
        <begin position="1"/>
        <end position="46"/>
    </location>
</feature>
<keyword evidence="4" id="KW-1185">Reference proteome</keyword>
<accession>A0AAV9SD39</accession>